<evidence type="ECO:0000313" key="3">
    <source>
        <dbReference type="EMBL" id="SEO21262.1"/>
    </source>
</evidence>
<sequence length="334" mass="38030">MKLNEFYHQPGEHCGSTSLRNLATFYGWNLDEPVCFGLASGLGFTYLELPMNPWRAFFGRPMWLEEAFFENLKIPHTHTEGDDWSTAWDAVTTHLESGDPVMLFVDLYYLDYYKTDTHFAPHSLLLVGYDEADDVAFVADNEFDEIQRLPVSSLREAWSSKDMLPLEHRYLVVDEPTLGTSIETAAGSAIQETAEFMLDTGDFDREPMPYGTHGVEGIRAMADDIENWSSLDDTAWVLRFAYQNIERRGTGGGLFRKLYASFLDAQESATGLEDAAVQMEAIADVWTEIGEIFQEASELDSPDERQTVLNHLEARIRRQASREAEFYRDVRQLG</sequence>
<dbReference type="InterPro" id="IPR026935">
    <property type="entry name" value="BtrH_N"/>
</dbReference>
<dbReference type="Gene3D" id="3.90.70.10">
    <property type="entry name" value="Cysteine proteinases"/>
    <property type="match status" value="1"/>
</dbReference>
<accession>A0A1H8MV68</accession>
<dbReference type="EMBL" id="FOCX01000009">
    <property type="protein sequence ID" value="SEO21262.1"/>
    <property type="molecule type" value="Genomic_DNA"/>
</dbReference>
<dbReference type="Pfam" id="PF14399">
    <property type="entry name" value="BtrH_N"/>
    <property type="match status" value="1"/>
</dbReference>
<protein>
    <submittedName>
        <fullName evidence="3">Butirosin biosynthesis protein H, N-terminal</fullName>
    </submittedName>
</protein>
<gene>
    <name evidence="3" type="ORF">SAMN05216388_1009139</name>
</gene>
<reference evidence="4" key="1">
    <citation type="submission" date="2016-10" db="EMBL/GenBank/DDBJ databases">
        <authorList>
            <person name="Varghese N."/>
            <person name="Submissions S."/>
        </authorList>
    </citation>
    <scope>NUCLEOTIDE SEQUENCE [LARGE SCALE GENOMIC DNA]</scope>
    <source>
        <strain evidence="4">IBRC-M 10043</strain>
    </source>
</reference>
<feature type="domain" description="Butirosin biosynthesis protein H N-terminal" evidence="1">
    <location>
        <begin position="13"/>
        <end position="141"/>
    </location>
</feature>
<dbReference type="Pfam" id="PF16169">
    <property type="entry name" value="DUF4872"/>
    <property type="match status" value="1"/>
</dbReference>
<dbReference type="AlphaFoldDB" id="A0A1H8MV68"/>
<keyword evidence="4" id="KW-1185">Reference proteome</keyword>
<dbReference type="InterPro" id="IPR032369">
    <property type="entry name" value="DUF4872"/>
</dbReference>
<evidence type="ECO:0000313" key="4">
    <source>
        <dbReference type="Proteomes" id="UP000198775"/>
    </source>
</evidence>
<name>A0A1H8MV68_9EURY</name>
<evidence type="ECO:0000259" key="2">
    <source>
        <dbReference type="Pfam" id="PF16169"/>
    </source>
</evidence>
<dbReference type="RefSeq" id="WP_092660162.1">
    <property type="nucleotide sequence ID" value="NZ_FOCX01000009.1"/>
</dbReference>
<evidence type="ECO:0000259" key="1">
    <source>
        <dbReference type="Pfam" id="PF14399"/>
    </source>
</evidence>
<feature type="domain" description="DUF4872" evidence="2">
    <location>
        <begin position="153"/>
        <end position="329"/>
    </location>
</feature>
<dbReference type="Proteomes" id="UP000198775">
    <property type="component" value="Unassembled WGS sequence"/>
</dbReference>
<dbReference type="OrthoDB" id="197150at2157"/>
<organism evidence="3 4">
    <name type="scientific">Halorientalis persicus</name>
    <dbReference type="NCBI Taxonomy" id="1367881"/>
    <lineage>
        <taxon>Archaea</taxon>
        <taxon>Methanobacteriati</taxon>
        <taxon>Methanobacteriota</taxon>
        <taxon>Stenosarchaea group</taxon>
        <taxon>Halobacteria</taxon>
        <taxon>Halobacteriales</taxon>
        <taxon>Haloarculaceae</taxon>
        <taxon>Halorientalis</taxon>
    </lineage>
</organism>
<proteinExistence type="predicted"/>